<evidence type="ECO:0000313" key="1">
    <source>
        <dbReference type="EMBL" id="OWA52367.1"/>
    </source>
</evidence>
<comment type="caution">
    <text evidence="1">The sequence shown here is derived from an EMBL/GenBank/DDBJ whole genome shotgun (WGS) entry which is preliminary data.</text>
</comment>
<dbReference type="EMBL" id="MTYJ01000264">
    <property type="protein sequence ID" value="OWA52367.1"/>
    <property type="molecule type" value="Genomic_DNA"/>
</dbReference>
<gene>
    <name evidence="1" type="ORF">BV898_16822</name>
</gene>
<dbReference type="AlphaFoldDB" id="A0A9X6NE85"/>
<organism evidence="1 2">
    <name type="scientific">Hypsibius exemplaris</name>
    <name type="common">Freshwater tardigrade</name>
    <dbReference type="NCBI Taxonomy" id="2072580"/>
    <lineage>
        <taxon>Eukaryota</taxon>
        <taxon>Metazoa</taxon>
        <taxon>Ecdysozoa</taxon>
        <taxon>Tardigrada</taxon>
        <taxon>Eutardigrada</taxon>
        <taxon>Parachela</taxon>
        <taxon>Hypsibioidea</taxon>
        <taxon>Hypsibiidae</taxon>
        <taxon>Hypsibius</taxon>
    </lineage>
</organism>
<reference evidence="2" key="1">
    <citation type="submission" date="2017-01" db="EMBL/GenBank/DDBJ databases">
        <title>Comparative genomics of anhydrobiosis in the tardigrade Hypsibius dujardini.</title>
        <authorList>
            <person name="Yoshida Y."/>
            <person name="Koutsovoulos G."/>
            <person name="Laetsch D."/>
            <person name="Stevens L."/>
            <person name="Kumar S."/>
            <person name="Horikawa D."/>
            <person name="Ishino K."/>
            <person name="Komine S."/>
            <person name="Tomita M."/>
            <person name="Blaxter M."/>
            <person name="Arakawa K."/>
        </authorList>
    </citation>
    <scope>NUCLEOTIDE SEQUENCE [LARGE SCALE GENOMIC DNA]</scope>
    <source>
        <strain evidence="2">Z151</strain>
    </source>
</reference>
<dbReference type="Proteomes" id="UP000192578">
    <property type="component" value="Unassembled WGS sequence"/>
</dbReference>
<protein>
    <submittedName>
        <fullName evidence="1">Uncharacterized protein</fullName>
    </submittedName>
</protein>
<evidence type="ECO:0000313" key="2">
    <source>
        <dbReference type="Proteomes" id="UP000192578"/>
    </source>
</evidence>
<sequence length="152" mass="16351">MIAVPFRRSVGRVAQRLFLSATRGAGRQPDCVNGKNLKPAKKWHIPRGCHREGSGVAVPDTGFRAKFTSLENQIRTAIESPGIDLRCSSIGCNNDPYVADGGGVSGINTPARHFIKDRTALAWLLQGANGPGVLARPMMDRSLEMHNSSNTA</sequence>
<name>A0A9X6NE85_HYPEX</name>
<proteinExistence type="predicted"/>
<accession>A0A9X6NE85</accession>
<keyword evidence="2" id="KW-1185">Reference proteome</keyword>